<evidence type="ECO:0000256" key="11">
    <source>
        <dbReference type="SAM" id="Phobius"/>
    </source>
</evidence>
<evidence type="ECO:0000259" key="12">
    <source>
        <dbReference type="PROSITE" id="PS50893"/>
    </source>
</evidence>
<feature type="transmembrane region" description="Helical" evidence="11">
    <location>
        <begin position="162"/>
        <end position="180"/>
    </location>
</feature>
<evidence type="ECO:0000256" key="3">
    <source>
        <dbReference type="ARBA" id="ARBA00022448"/>
    </source>
</evidence>
<dbReference type="InterPro" id="IPR003439">
    <property type="entry name" value="ABC_transporter-like_ATP-bd"/>
</dbReference>
<dbReference type="InterPro" id="IPR017871">
    <property type="entry name" value="ABC_transporter-like_CS"/>
</dbReference>
<dbReference type="PROSITE" id="PS50893">
    <property type="entry name" value="ABC_TRANSPORTER_2"/>
    <property type="match status" value="1"/>
</dbReference>
<dbReference type="FunFam" id="3.40.50.300:FF:000221">
    <property type="entry name" value="Multidrug ABC transporter ATP-binding protein"/>
    <property type="match status" value="1"/>
</dbReference>
<dbReference type="GO" id="GO:0005524">
    <property type="term" value="F:ATP binding"/>
    <property type="evidence" value="ECO:0007669"/>
    <property type="project" value="UniProtKB-KW"/>
</dbReference>
<evidence type="ECO:0000256" key="1">
    <source>
        <dbReference type="ARBA" id="ARBA00004651"/>
    </source>
</evidence>
<evidence type="ECO:0000256" key="7">
    <source>
        <dbReference type="ARBA" id="ARBA00022840"/>
    </source>
</evidence>
<dbReference type="PROSITE" id="PS50929">
    <property type="entry name" value="ABC_TM1F"/>
    <property type="match status" value="1"/>
</dbReference>
<dbReference type="PROSITE" id="PS00211">
    <property type="entry name" value="ABC_TRANSPORTER_1"/>
    <property type="match status" value="1"/>
</dbReference>
<gene>
    <name evidence="14" type="ORF">DMENIID0002_12230</name>
</gene>
<evidence type="ECO:0000256" key="5">
    <source>
        <dbReference type="ARBA" id="ARBA00022692"/>
    </source>
</evidence>
<dbReference type="InterPro" id="IPR011527">
    <property type="entry name" value="ABC1_TM_dom"/>
</dbReference>
<evidence type="ECO:0000259" key="13">
    <source>
        <dbReference type="PROSITE" id="PS50929"/>
    </source>
</evidence>
<feature type="transmembrane region" description="Helical" evidence="11">
    <location>
        <begin position="46"/>
        <end position="64"/>
    </location>
</feature>
<keyword evidence="6" id="KW-0547">Nucleotide-binding</keyword>
<keyword evidence="4" id="KW-1003">Cell membrane</keyword>
<feature type="transmembrane region" description="Helical" evidence="11">
    <location>
        <begin position="71"/>
        <end position="90"/>
    </location>
</feature>
<keyword evidence="5 11" id="KW-0812">Transmembrane</keyword>
<dbReference type="GO" id="GO:0140359">
    <property type="term" value="F:ABC-type transporter activity"/>
    <property type="evidence" value="ECO:0007669"/>
    <property type="project" value="InterPro"/>
</dbReference>
<dbReference type="SUPFAM" id="SSF90123">
    <property type="entry name" value="ABC transporter transmembrane region"/>
    <property type="match status" value="1"/>
</dbReference>
<dbReference type="GO" id="GO:0016887">
    <property type="term" value="F:ATP hydrolysis activity"/>
    <property type="evidence" value="ECO:0007669"/>
    <property type="project" value="InterPro"/>
</dbReference>
<evidence type="ECO:0000256" key="4">
    <source>
        <dbReference type="ARBA" id="ARBA00022475"/>
    </source>
</evidence>
<dbReference type="PANTHER" id="PTHR24221">
    <property type="entry name" value="ATP-BINDING CASSETTE SUB-FAMILY B"/>
    <property type="match status" value="1"/>
</dbReference>
<evidence type="ECO:0000313" key="14">
    <source>
        <dbReference type="EMBL" id="BFD46577.1"/>
    </source>
</evidence>
<protein>
    <submittedName>
        <fullName evidence="14">ABC transporter ATP-binding protein</fullName>
    </submittedName>
</protein>
<dbReference type="Gene3D" id="3.40.50.300">
    <property type="entry name" value="P-loop containing nucleotide triphosphate hydrolases"/>
    <property type="match status" value="1"/>
</dbReference>
<dbReference type="InterPro" id="IPR036640">
    <property type="entry name" value="ABC1_TM_sf"/>
</dbReference>
<dbReference type="Pfam" id="PF00664">
    <property type="entry name" value="ABC_membrane"/>
    <property type="match status" value="1"/>
</dbReference>
<dbReference type="InterPro" id="IPR003593">
    <property type="entry name" value="AAA+_ATPase"/>
</dbReference>
<dbReference type="EMBL" id="AP029170">
    <property type="protein sequence ID" value="BFD46577.1"/>
    <property type="molecule type" value="Genomic_DNA"/>
</dbReference>
<comment type="function">
    <text evidence="10">Part of an ABC transporter complex. Transmembrane domains (TMD) form a pore in the inner membrane and the ATP-binding domain (NBD) is responsible for energy generation.</text>
</comment>
<dbReference type="PANTHER" id="PTHR24221:SF654">
    <property type="entry name" value="ATP-BINDING CASSETTE SUB-FAMILY B MEMBER 6"/>
    <property type="match status" value="1"/>
</dbReference>
<dbReference type="SMART" id="SM00382">
    <property type="entry name" value="AAA"/>
    <property type="match status" value="1"/>
</dbReference>
<dbReference type="Gene3D" id="1.20.1560.10">
    <property type="entry name" value="ABC transporter type 1, transmembrane domain"/>
    <property type="match status" value="1"/>
</dbReference>
<dbReference type="GO" id="GO:0005886">
    <property type="term" value="C:plasma membrane"/>
    <property type="evidence" value="ECO:0007669"/>
    <property type="project" value="UniProtKB-SubCell"/>
</dbReference>
<dbReference type="SUPFAM" id="SSF52540">
    <property type="entry name" value="P-loop containing nucleoside triphosphate hydrolases"/>
    <property type="match status" value="1"/>
</dbReference>
<accession>A0AAT9G9X1</accession>
<evidence type="ECO:0000256" key="6">
    <source>
        <dbReference type="ARBA" id="ARBA00022741"/>
    </source>
</evidence>
<organism evidence="14">
    <name type="scientific">Candidatus Tisiphia endosymbiont of Sergentomyia squamirostris</name>
    <dbReference type="NCBI Taxonomy" id="3113639"/>
    <lineage>
        <taxon>Bacteria</taxon>
        <taxon>Pseudomonadati</taxon>
        <taxon>Pseudomonadota</taxon>
        <taxon>Alphaproteobacteria</taxon>
        <taxon>Rickettsiales</taxon>
        <taxon>Rickettsiaceae</taxon>
        <taxon>Rickettsieae</taxon>
        <taxon>Candidatus Tisiphia</taxon>
    </lineage>
</organism>
<comment type="subcellular location">
    <subcellularLocation>
        <location evidence="1">Cell membrane</location>
        <topology evidence="1">Multi-pass membrane protein</topology>
    </subcellularLocation>
</comment>
<reference evidence="14" key="1">
    <citation type="submission" date="2024-01" db="EMBL/GenBank/DDBJ databases">
        <title>Sequencing the genomes of a sandfly, Sergentomyia squamirostris, and its two endosymbionts.</title>
        <authorList>
            <person name="Itokawa K."/>
            <person name="Sanjoba C."/>
        </authorList>
    </citation>
    <scope>NUCLEOTIDE SEQUENCE</scope>
    <source>
        <strain evidence="14">RiSSQ</strain>
    </source>
</reference>
<keyword evidence="3" id="KW-0813">Transport</keyword>
<comment type="similarity">
    <text evidence="2">Belongs to the ABC transporter superfamily.</text>
</comment>
<feature type="domain" description="ABC transmembrane type-1" evidence="13">
    <location>
        <begin position="1"/>
        <end position="211"/>
    </location>
</feature>
<dbReference type="Pfam" id="PF00005">
    <property type="entry name" value="ABC_tran"/>
    <property type="match status" value="1"/>
</dbReference>
<evidence type="ECO:0000256" key="9">
    <source>
        <dbReference type="ARBA" id="ARBA00023136"/>
    </source>
</evidence>
<dbReference type="InterPro" id="IPR027417">
    <property type="entry name" value="P-loop_NTPase"/>
</dbReference>
<dbReference type="GO" id="GO:0034040">
    <property type="term" value="F:ATPase-coupled lipid transmembrane transporter activity"/>
    <property type="evidence" value="ECO:0007669"/>
    <property type="project" value="TreeGrafter"/>
</dbReference>
<dbReference type="InterPro" id="IPR039421">
    <property type="entry name" value="Type_1_exporter"/>
</dbReference>
<keyword evidence="8 11" id="KW-1133">Transmembrane helix</keyword>
<feature type="domain" description="ABC transporter" evidence="12">
    <location>
        <begin position="251"/>
        <end position="488"/>
    </location>
</feature>
<name>A0AAT9G9X1_9RICK</name>
<proteinExistence type="inferred from homology"/>
<dbReference type="AlphaFoldDB" id="A0AAT9G9X1"/>
<evidence type="ECO:0000256" key="8">
    <source>
        <dbReference type="ARBA" id="ARBA00022989"/>
    </source>
</evidence>
<sequence length="503" mass="55884">MLAEIVEDTYNKTMKHSLHWFDSHLSGEIASKIADFQDAIITVTTILYRSLAQLTAVIIGIIFLCTINYKIAGVLIVFIAVYVPILSVLLQKQMQLQEEYVKARQEAVGIINDSIANIFGIKIIGNSWTELKLKLLPAIDKWKGWDRKTRVYDAYYVDLTDSILITLLAAAQIFVTAYLYKTGQITAGDFAVSIIITLNIEWAIDQLLDNIIFSINPKIAAIKSSYNFINTISDVTDAENAKLLPPIKGDIKYQDVTFNYGSGGDNIFDNLTLHIKAGERIGIVGTSGAGKTTLIKCLLRYFNLQSGAILVDGYDISQVTEESLRSNISVIPQDITMFHRSILENLQLAKYDATLPEIEEACKKARIHDDILQMPNGYHSIVGERGVKVSGGQRQRIAIARAILKNAPILILDEATSALDSPTEVLIQKSIDEVLETNNATTIVVAHRLSTLLHMDRILVFERGKIVEDGTHTMLITKGGIYKTLWDAQIGGFLPDTPIRDKN</sequence>
<evidence type="ECO:0000256" key="10">
    <source>
        <dbReference type="ARBA" id="ARBA00024725"/>
    </source>
</evidence>
<keyword evidence="7 14" id="KW-0067">ATP-binding</keyword>
<keyword evidence="9 11" id="KW-0472">Membrane</keyword>
<evidence type="ECO:0000256" key="2">
    <source>
        <dbReference type="ARBA" id="ARBA00005417"/>
    </source>
</evidence>